<dbReference type="PANTHER" id="PTHR12475">
    <property type="match status" value="1"/>
</dbReference>
<dbReference type="InterPro" id="IPR051490">
    <property type="entry name" value="THEM6_lcsJ_thioesterase"/>
</dbReference>
<name>A0A9D3NBW3_9TELE</name>
<comment type="similarity">
    <text evidence="1">Belongs to the THEM6 family.</text>
</comment>
<gene>
    <name evidence="4" type="ORF">KOW79_017049</name>
</gene>
<dbReference type="Pfam" id="PF13279">
    <property type="entry name" value="4HBT_2"/>
    <property type="match status" value="2"/>
</dbReference>
<accession>A0A9D3NBW3</accession>
<reference evidence="4 5" key="1">
    <citation type="submission" date="2021-06" db="EMBL/GenBank/DDBJ databases">
        <title>Chromosome-level genome assembly of the red-tail catfish (Hemibagrus wyckioides).</title>
        <authorList>
            <person name="Shao F."/>
        </authorList>
    </citation>
    <scope>NUCLEOTIDE SEQUENCE [LARGE SCALE GENOMIC DNA]</scope>
    <source>
        <strain evidence="4">EC202008001</strain>
        <tissue evidence="4">Blood</tissue>
    </source>
</reference>
<dbReference type="Proteomes" id="UP000824219">
    <property type="component" value="Linkage Group LG20"/>
</dbReference>
<evidence type="ECO:0000256" key="2">
    <source>
        <dbReference type="ARBA" id="ARBA00041112"/>
    </source>
</evidence>
<keyword evidence="5" id="KW-1185">Reference proteome</keyword>
<dbReference type="Gene3D" id="3.10.129.10">
    <property type="entry name" value="Hotdog Thioesterase"/>
    <property type="match status" value="2"/>
</dbReference>
<dbReference type="SUPFAM" id="SSF54637">
    <property type="entry name" value="Thioesterase/thiol ester dehydrase-isomerase"/>
    <property type="match status" value="2"/>
</dbReference>
<dbReference type="EMBL" id="JAHKSW010000020">
    <property type="protein sequence ID" value="KAG7319906.1"/>
    <property type="molecule type" value="Genomic_DNA"/>
</dbReference>
<dbReference type="OrthoDB" id="265761at2759"/>
<proteinExistence type="inferred from homology"/>
<keyword evidence="3" id="KW-0812">Transmembrane</keyword>
<dbReference type="CDD" id="cd00586">
    <property type="entry name" value="4HBT"/>
    <property type="match status" value="2"/>
</dbReference>
<keyword evidence="3" id="KW-0472">Membrane</keyword>
<protein>
    <recommendedName>
        <fullName evidence="2">Protein THEM6</fullName>
    </recommendedName>
</protein>
<organism evidence="4 5">
    <name type="scientific">Hemibagrus wyckioides</name>
    <dbReference type="NCBI Taxonomy" id="337641"/>
    <lineage>
        <taxon>Eukaryota</taxon>
        <taxon>Metazoa</taxon>
        <taxon>Chordata</taxon>
        <taxon>Craniata</taxon>
        <taxon>Vertebrata</taxon>
        <taxon>Euteleostomi</taxon>
        <taxon>Actinopterygii</taxon>
        <taxon>Neopterygii</taxon>
        <taxon>Teleostei</taxon>
        <taxon>Ostariophysi</taxon>
        <taxon>Siluriformes</taxon>
        <taxon>Bagridae</taxon>
        <taxon>Hemibagrus</taxon>
    </lineage>
</organism>
<dbReference type="AlphaFoldDB" id="A0A9D3NBW3"/>
<keyword evidence="3" id="KW-1133">Transmembrane helix</keyword>
<dbReference type="InterPro" id="IPR029069">
    <property type="entry name" value="HotDog_dom_sf"/>
</dbReference>
<evidence type="ECO:0000313" key="4">
    <source>
        <dbReference type="EMBL" id="KAG7319906.1"/>
    </source>
</evidence>
<evidence type="ECO:0000256" key="1">
    <source>
        <dbReference type="ARBA" id="ARBA00038228"/>
    </source>
</evidence>
<feature type="transmembrane region" description="Helical" evidence="3">
    <location>
        <begin position="25"/>
        <end position="46"/>
    </location>
</feature>
<dbReference type="PANTHER" id="PTHR12475:SF4">
    <property type="entry name" value="PROTEIN THEM6"/>
    <property type="match status" value="1"/>
</dbReference>
<evidence type="ECO:0000256" key="3">
    <source>
        <dbReference type="SAM" id="Phobius"/>
    </source>
</evidence>
<evidence type="ECO:0000313" key="5">
    <source>
        <dbReference type="Proteomes" id="UP000824219"/>
    </source>
</evidence>
<sequence>MCPKEQPFVRSAAAEQQIWRAAMELLLWLLAVLLVLFCFLDVWYYLRLVAVLLRAWFLSPVFDITAEQTVGGHVLLHDIDLGHMNNARYLRECDFARISLYARNGVLKAARALGGTMVVGATTVRYRRPLCIGEKFELRTRIVTWDDKAFYLEQRFVSNKDGMVAAVMFCKQNVLRSSPDKILQHLCKRKVEVPEFPEELQHWISFMTANSQALKAESGLEKKPGVSLADMLLWVLSSLLVLFSTVDLWYFVRGAWAVLKYLFQDPVRDVLAEQVVHGRVLPHDIDYMGHMNNARYLRECDFARLSYYTRNGMFKASHTLGARMVVGASTIRYRRSLGLGEAFELRSRIVAWDEKSFFMEQRFVSKSDGFISAVILCRQNVIHSSPDQILQHVCKRKVECPDIPEDLQHWINFISANSQALRAECGLDEKTK</sequence>
<comment type="caution">
    <text evidence="4">The sequence shown here is derived from an EMBL/GenBank/DDBJ whole genome shotgun (WGS) entry which is preliminary data.</text>
</comment>